<feature type="transmembrane region" description="Helical" evidence="1">
    <location>
        <begin position="17"/>
        <end position="35"/>
    </location>
</feature>
<dbReference type="AlphaFoldDB" id="A0A094PPZ0"/>
<evidence type="ECO:0000313" key="2">
    <source>
        <dbReference type="EMBL" id="KGA13162.1"/>
    </source>
</evidence>
<keyword evidence="1" id="KW-0472">Membrane</keyword>
<protein>
    <submittedName>
        <fullName evidence="2">Uncharacterized protein</fullName>
    </submittedName>
</protein>
<dbReference type="EMBL" id="JNSK01000180">
    <property type="protein sequence ID" value="KGA13162.1"/>
    <property type="molecule type" value="Genomic_DNA"/>
</dbReference>
<keyword evidence="1" id="KW-0812">Transmembrane</keyword>
<evidence type="ECO:0000256" key="1">
    <source>
        <dbReference type="SAM" id="Phobius"/>
    </source>
</evidence>
<reference evidence="2" key="1">
    <citation type="submission" date="2014-05" db="EMBL/GenBank/DDBJ databases">
        <title>Key roles for freshwater Actinobacteria revealed by deep metagenomic sequencing.</title>
        <authorList>
            <person name="Ghai R."/>
            <person name="Mizuno C.M."/>
            <person name="Picazo A."/>
            <person name="Camacho A."/>
            <person name="Rodriguez-Valera F."/>
        </authorList>
    </citation>
    <scope>NUCLEOTIDE SEQUENCE</scope>
</reference>
<gene>
    <name evidence="2" type="ORF">GM50_22935</name>
</gene>
<comment type="caution">
    <text evidence="2">The sequence shown here is derived from an EMBL/GenBank/DDBJ whole genome shotgun (WGS) entry which is preliminary data.</text>
</comment>
<sequence>MLIASAESLRELPAPPYAFGIGTFIIFSIFLYLVLRLDND</sequence>
<proteinExistence type="predicted"/>
<organism evidence="2">
    <name type="scientific">freshwater metagenome</name>
    <dbReference type="NCBI Taxonomy" id="449393"/>
    <lineage>
        <taxon>unclassified sequences</taxon>
        <taxon>metagenomes</taxon>
        <taxon>ecological metagenomes</taxon>
    </lineage>
</organism>
<accession>A0A094PPZ0</accession>
<keyword evidence="1" id="KW-1133">Transmembrane helix</keyword>
<name>A0A094PPZ0_9ZZZZ</name>